<gene>
    <name evidence="1" type="ORF">LCGC14_2993270</name>
</gene>
<sequence length="192" mass="19930">MAFTLEESYEPGNTSAGSVLPSTVGPFSFTKRAQVFTAGSSYTLARVALRLGASVQPKDCIVAVYSTSGGAPLSLLTSATMTIDGADTWKYVEFGSPVNINSGTQYAIVSEAPVSGTTNSQFNTAGVPAGYPSGGPYFYDSNGSSWVAGTTYLDHPFRTYSVLTVPGKAVNPTPADTDTGIILLPTLSWEAG</sequence>
<evidence type="ECO:0000313" key="1">
    <source>
        <dbReference type="EMBL" id="KKK63538.1"/>
    </source>
</evidence>
<name>A0A0F8X3P1_9ZZZZ</name>
<accession>A0A0F8X3P1</accession>
<evidence type="ECO:0008006" key="2">
    <source>
        <dbReference type="Google" id="ProtNLM"/>
    </source>
</evidence>
<dbReference type="NCBIfam" id="NF041539">
    <property type="entry name" value="choice_anch_R"/>
    <property type="match status" value="1"/>
</dbReference>
<proteinExistence type="predicted"/>
<comment type="caution">
    <text evidence="1">The sequence shown here is derived from an EMBL/GenBank/DDBJ whole genome shotgun (WGS) entry which is preliminary data.</text>
</comment>
<reference evidence="1" key="1">
    <citation type="journal article" date="2015" name="Nature">
        <title>Complex archaea that bridge the gap between prokaryotes and eukaryotes.</title>
        <authorList>
            <person name="Spang A."/>
            <person name="Saw J.H."/>
            <person name="Jorgensen S.L."/>
            <person name="Zaremba-Niedzwiedzka K."/>
            <person name="Martijn J."/>
            <person name="Lind A.E."/>
            <person name="van Eijk R."/>
            <person name="Schleper C."/>
            <person name="Guy L."/>
            <person name="Ettema T.J."/>
        </authorList>
    </citation>
    <scope>NUCLEOTIDE SEQUENCE</scope>
</reference>
<dbReference type="AlphaFoldDB" id="A0A0F8X3P1"/>
<organism evidence="1">
    <name type="scientific">marine sediment metagenome</name>
    <dbReference type="NCBI Taxonomy" id="412755"/>
    <lineage>
        <taxon>unclassified sequences</taxon>
        <taxon>metagenomes</taxon>
        <taxon>ecological metagenomes</taxon>
    </lineage>
</organism>
<dbReference type="EMBL" id="LAZR01061460">
    <property type="protein sequence ID" value="KKK63538.1"/>
    <property type="molecule type" value="Genomic_DNA"/>
</dbReference>
<protein>
    <recommendedName>
        <fullName evidence="2">DUF4082 domain-containing protein</fullName>
    </recommendedName>
</protein>